<dbReference type="Proteomes" id="UP001595900">
    <property type="component" value="Unassembled WGS sequence"/>
</dbReference>
<dbReference type="Gene3D" id="3.50.50.60">
    <property type="entry name" value="FAD/NAD(P)-binding domain"/>
    <property type="match status" value="2"/>
</dbReference>
<sequence>MGSGRAVVVGAGHNGLAGAVTLARAGLDVTVLERSEHVGGAVATRELTLPGFRHDVGSAVHPMAVHSEFFRRFGLAERIELLTPEISYGHALTADRAVLAWRDLERTAGGLGVDASTWRRLLWPLSADADRLAAVTGGAFLPPEHPGVALRLGLRALEQGSAAWNSPFRTDAAAALLTGVIAHTNRRLPSIGAAAPGIVLAAFAHAGGWPIPRGGSGAITAALAADLVAHGGRIETGVEVTHIDELAGADVVLLDLTPRAFARIAGERLHGRYRRELGGFRYGDGVAKVDFALDGPVPWRAAELRDAVTVHLGGTRADIALADGEVASGRLPEHPYVLISQPSVIDDSRAPAGKQVLWAYTHVPAGSDADRTEAVTAEIERFAPGFRDTVLATASTTAARLEQLDPNLIGGDIAAGSTAVRQLLARPQLGPRPWQTPLPGVYLCGGSTAPGPGVHGQSGWHAARLALTELHLAQPDLSPDQAR</sequence>
<name>A0ABV8Q928_9MICO</name>
<evidence type="ECO:0000313" key="2">
    <source>
        <dbReference type="Proteomes" id="UP001595900"/>
    </source>
</evidence>
<protein>
    <submittedName>
        <fullName evidence="1">Phytoene desaturase family protein</fullName>
    </submittedName>
</protein>
<proteinExistence type="predicted"/>
<dbReference type="EMBL" id="JBHSCN010000006">
    <property type="protein sequence ID" value="MFC4244845.1"/>
    <property type="molecule type" value="Genomic_DNA"/>
</dbReference>
<dbReference type="InterPro" id="IPR036188">
    <property type="entry name" value="FAD/NAD-bd_sf"/>
</dbReference>
<gene>
    <name evidence="1" type="ORF">ACFOYW_15835</name>
</gene>
<organism evidence="1 2">
    <name type="scientific">Gryllotalpicola reticulitermitis</name>
    <dbReference type="NCBI Taxonomy" id="1184153"/>
    <lineage>
        <taxon>Bacteria</taxon>
        <taxon>Bacillati</taxon>
        <taxon>Actinomycetota</taxon>
        <taxon>Actinomycetes</taxon>
        <taxon>Micrococcales</taxon>
        <taxon>Microbacteriaceae</taxon>
        <taxon>Gryllotalpicola</taxon>
    </lineage>
</organism>
<dbReference type="RefSeq" id="WP_390231048.1">
    <property type="nucleotide sequence ID" value="NZ_JBHSCN010000006.1"/>
</dbReference>
<evidence type="ECO:0000313" key="1">
    <source>
        <dbReference type="EMBL" id="MFC4244845.1"/>
    </source>
</evidence>
<dbReference type="Pfam" id="PF13450">
    <property type="entry name" value="NAD_binding_8"/>
    <property type="match status" value="1"/>
</dbReference>
<reference evidence="2" key="1">
    <citation type="journal article" date="2019" name="Int. J. Syst. Evol. Microbiol.">
        <title>The Global Catalogue of Microorganisms (GCM) 10K type strain sequencing project: providing services to taxonomists for standard genome sequencing and annotation.</title>
        <authorList>
            <consortium name="The Broad Institute Genomics Platform"/>
            <consortium name="The Broad Institute Genome Sequencing Center for Infectious Disease"/>
            <person name="Wu L."/>
            <person name="Ma J."/>
        </authorList>
    </citation>
    <scope>NUCLEOTIDE SEQUENCE [LARGE SCALE GENOMIC DNA]</scope>
    <source>
        <strain evidence="2">CGMCC 1.10363</strain>
    </source>
</reference>
<dbReference type="PANTHER" id="PTHR10668:SF105">
    <property type="entry name" value="DEHYDROGENASE-RELATED"/>
    <property type="match status" value="1"/>
</dbReference>
<dbReference type="PANTHER" id="PTHR10668">
    <property type="entry name" value="PHYTOENE DEHYDROGENASE"/>
    <property type="match status" value="1"/>
</dbReference>
<dbReference type="SUPFAM" id="SSF51905">
    <property type="entry name" value="FAD/NAD(P)-binding domain"/>
    <property type="match status" value="1"/>
</dbReference>
<comment type="caution">
    <text evidence="1">The sequence shown here is derived from an EMBL/GenBank/DDBJ whole genome shotgun (WGS) entry which is preliminary data.</text>
</comment>
<keyword evidence="2" id="KW-1185">Reference proteome</keyword>
<accession>A0ABV8Q928</accession>
<dbReference type="Gene3D" id="3.90.660.50">
    <property type="match status" value="1"/>
</dbReference>